<reference evidence="1" key="1">
    <citation type="submission" date="2014-02" db="EMBL/GenBank/DDBJ databases">
        <title>Expanding our view of genomic diversity in Candidatus Accumulibacter clades.</title>
        <authorList>
            <person name="Skennerton C.T."/>
            <person name="Barr J.J."/>
            <person name="Slater F.R."/>
            <person name="Bond P.L."/>
            <person name="Tyson G.W."/>
        </authorList>
    </citation>
    <scope>NUCLEOTIDE SEQUENCE [LARGE SCALE GENOMIC DNA]</scope>
</reference>
<keyword evidence="2" id="KW-1185">Reference proteome</keyword>
<evidence type="ECO:0000313" key="2">
    <source>
        <dbReference type="Proteomes" id="UP000021315"/>
    </source>
</evidence>
<dbReference type="STRING" id="1453999.AW06_000996"/>
<dbReference type="RefSeq" id="WP_034945897.1">
    <property type="nucleotide sequence ID" value="NZ_JDST02000016.1"/>
</dbReference>
<evidence type="ECO:0000313" key="1">
    <source>
        <dbReference type="EMBL" id="KFB77813.1"/>
    </source>
</evidence>
<proteinExistence type="predicted"/>
<name>A0A080M992_9PROT</name>
<protein>
    <recommendedName>
        <fullName evidence="3">ATP-binding protein</fullName>
    </recommendedName>
</protein>
<dbReference type="EMBL" id="JDST02000016">
    <property type="protein sequence ID" value="KFB77813.1"/>
    <property type="molecule type" value="Genomic_DNA"/>
</dbReference>
<sequence length="1093" mass="120138">MAKTTTKPWHQVVQLRDEITRQELSQKQFAADLYDVVMGRNPGVYHDAKEFFALTYPTVKLRDLARDVTHRLSGKSEKAVRQLHMTFGGGKTHSLITLVHLVRDPATLPDIPAVQQFKAHCALEGGLPKAHVASVVFDRLDAEKGMEVTAPDGSVATIKMPWSAIAWQLAGQAGLQLLKDDGTERTSPPATGVMEDLLQLARKDGSGVLILFDEVLWFVRVMADIDRAWLGRMREFLHSLTQAVAKVPRCCLVASLLASDTNKMDELGKQISKELYDEFKRLADEGIQPVESQDVPEILRRRLLKLESYTDRSQWPSQVFSALNGVQAIDDYTAKNRAAEEKRYTESYPFHPALIETLYQKWTQLEGFQQTRGILKTLASALRDAVKWDQMPIIGAQVFLVDPKVEGMGVAAREMASIAQLEQYEGRRQNWTAILEAELVHARKAQEALLGVQHREIEQAVMATFLHSQPIGQRATSRDLKMLVGVGSPDRIELDKGLARWSDASWYLDDTFTLDREGGLPKVWRLGSKPNLKQMHHDARQNVSATLVDEVMEKEIRGAGKLTEGARGAGAKVHVLPARPADIEDDGEFHYAVLGPKAASSGRPSAEAKRFVDETTSPEKPRAQNRNAVVLAVPSKEGMDVAREKVRDLLGWEKVREMLKERSDIDTAATTRLEGNLRAARGEMVSQIVMAYSMAVTVNDANEVAAYRINVDNEPLFPKMVADKRLRIESSAVNAEALLPGGPFDLWSAGDRARFVKDLVGAFAATARLPKMLNRSAILETLLQGCEAGEFVLRVTRADKSTRTFWKIRPDDTAVQDSSLEVVLSDAATLTEIDPQLMAPGKLPTLWEKEPIRLSDLGVYFSGKHFVAIDKGGYTENLLIPAATPQAIADATASAVKSGRVWLVNGMISVLSEDVPPGFVNESAQLFSPPPLVSSGDVLPAQLAAAWPGDESNAHLIHAALSSTAGKPLPWSRVAHALDEAFRLGLIERTLDSGAWPCDLGGASAVKVRVRKSEAKQPPPGKHYGSKIASAELQTHEVQDLADNIDALREATAGQPLRIRVTLEIGEQGQVDQAVVDQVNVILGQIKAGWKAE</sequence>
<comment type="caution">
    <text evidence="1">The sequence shown here is derived from an EMBL/GenBank/DDBJ whole genome shotgun (WGS) entry which is preliminary data.</text>
</comment>
<organism evidence="1 2">
    <name type="scientific">Candidatus Accumulibacter cognatus</name>
    <dbReference type="NCBI Taxonomy" id="2954383"/>
    <lineage>
        <taxon>Bacteria</taxon>
        <taxon>Pseudomonadati</taxon>
        <taxon>Pseudomonadota</taxon>
        <taxon>Betaproteobacteria</taxon>
        <taxon>Candidatus Accumulibacter</taxon>
    </lineage>
</organism>
<dbReference type="AlphaFoldDB" id="A0A080M992"/>
<accession>A0A080M992</accession>
<gene>
    <name evidence="1" type="ORF">AW06_000996</name>
</gene>
<dbReference type="InterPro" id="IPR007555">
    <property type="entry name" value="DUF499"/>
</dbReference>
<dbReference type="Pfam" id="PF04465">
    <property type="entry name" value="DUF499"/>
    <property type="match status" value="1"/>
</dbReference>
<dbReference type="Proteomes" id="UP000021315">
    <property type="component" value="Unassembled WGS sequence"/>
</dbReference>
<evidence type="ECO:0008006" key="3">
    <source>
        <dbReference type="Google" id="ProtNLM"/>
    </source>
</evidence>